<feature type="transmembrane region" description="Helical" evidence="1">
    <location>
        <begin position="58"/>
        <end position="80"/>
    </location>
</feature>
<dbReference type="EMBL" id="CP078073">
    <property type="protein sequence ID" value="QXL86058.1"/>
    <property type="molecule type" value="Genomic_DNA"/>
</dbReference>
<gene>
    <name evidence="2" type="ORF">KUL25_11190</name>
</gene>
<evidence type="ECO:0000313" key="2">
    <source>
        <dbReference type="EMBL" id="QXL86058.1"/>
    </source>
</evidence>
<keyword evidence="1" id="KW-0472">Membrane</keyword>
<feature type="transmembrane region" description="Helical" evidence="1">
    <location>
        <begin position="100"/>
        <end position="119"/>
    </location>
</feature>
<reference evidence="2 3" key="1">
    <citation type="submission" date="2021-07" db="EMBL/GenBank/DDBJ databases">
        <title>Karlodiniumbacter phycospheric gen. nov., sp. nov., a phycosphere bacterium isolated from karlodinium veneficum.</title>
        <authorList>
            <person name="Peng Y."/>
            <person name="Jiang L."/>
            <person name="Lee J."/>
        </authorList>
    </citation>
    <scope>NUCLEOTIDE SEQUENCE</scope>
    <source>
        <strain evidence="2 3">N5</strain>
    </source>
</reference>
<dbReference type="AlphaFoldDB" id="A0A975TQV1"/>
<accession>A0A975TQV1</accession>
<dbReference type="Proteomes" id="UP000693972">
    <property type="component" value="Unassembled WGS sequence"/>
</dbReference>
<keyword evidence="1" id="KW-0812">Transmembrane</keyword>
<proteinExistence type="predicted"/>
<keyword evidence="3" id="KW-1185">Reference proteome</keyword>
<protein>
    <submittedName>
        <fullName evidence="2">Uncharacterized protein</fullName>
    </submittedName>
</protein>
<sequence>MLAAALSTLPEEKTQGGADYLFLMLFEQRQGTLAFIAVAIGVIYGLSLPLADRHALHLVFGIMAALFTLVNANHAGVPFLGHHPKISHNGRNVGVVFAPFWAAATVLNTLGFAAATAVAI</sequence>
<dbReference type="EMBL" id="JAIMBW010000001">
    <property type="protein sequence ID" value="MBY4893328.1"/>
    <property type="molecule type" value="Genomic_DNA"/>
</dbReference>
<organism evidence="2">
    <name type="scientific">Gymnodinialimonas phycosphaerae</name>
    <dbReference type="NCBI Taxonomy" id="2841589"/>
    <lineage>
        <taxon>Bacteria</taxon>
        <taxon>Pseudomonadati</taxon>
        <taxon>Pseudomonadota</taxon>
        <taxon>Alphaproteobacteria</taxon>
        <taxon>Rhodobacterales</taxon>
        <taxon>Paracoccaceae</taxon>
        <taxon>Gymnodinialimonas</taxon>
    </lineage>
</organism>
<keyword evidence="1" id="KW-1133">Transmembrane helix</keyword>
<feature type="transmembrane region" description="Helical" evidence="1">
    <location>
        <begin position="31"/>
        <end position="51"/>
    </location>
</feature>
<evidence type="ECO:0000256" key="1">
    <source>
        <dbReference type="SAM" id="Phobius"/>
    </source>
</evidence>
<evidence type="ECO:0000313" key="3">
    <source>
        <dbReference type="Proteomes" id="UP000693972"/>
    </source>
</evidence>
<dbReference type="RefSeq" id="WP_257893024.1">
    <property type="nucleotide sequence ID" value="NZ_JAIMBW010000001.1"/>
</dbReference>
<name>A0A975TQV1_9RHOB</name>